<protein>
    <submittedName>
        <fullName evidence="1">Uncharacterized protein</fullName>
    </submittedName>
</protein>
<evidence type="ECO:0000313" key="1">
    <source>
        <dbReference type="EMBL" id="KXB07691.1"/>
    </source>
</evidence>
<keyword evidence="2" id="KW-1185">Reference proteome</keyword>
<evidence type="ECO:0000313" key="2">
    <source>
        <dbReference type="Proteomes" id="UP000070263"/>
    </source>
</evidence>
<name>A0A133VMQ8_9EURY</name>
<reference evidence="1 2" key="1">
    <citation type="journal article" date="2016" name="Sci. Rep.">
        <title>Metabolic traits of an uncultured archaeal lineage -MSBL1- from brine pools of the Red Sea.</title>
        <authorList>
            <person name="Mwirichia R."/>
            <person name="Alam I."/>
            <person name="Rashid M."/>
            <person name="Vinu M."/>
            <person name="Ba-Alawi W."/>
            <person name="Anthony Kamau A."/>
            <person name="Kamanda Ngugi D."/>
            <person name="Goker M."/>
            <person name="Klenk H.P."/>
            <person name="Bajic V."/>
            <person name="Stingl U."/>
        </authorList>
    </citation>
    <scope>NUCLEOTIDE SEQUENCE [LARGE SCALE GENOMIC DNA]</scope>
    <source>
        <strain evidence="1">SCGC-AAA382A20</strain>
    </source>
</reference>
<sequence>MKEIDISEKILDKIDENETISEGVKRFLKSVFIFELGREKGERWKNKYKKEVRKHVGGGLSCGLTI</sequence>
<accession>A0A133VMQ8</accession>
<dbReference type="Proteomes" id="UP000070263">
    <property type="component" value="Unassembled WGS sequence"/>
</dbReference>
<proteinExistence type="predicted"/>
<gene>
    <name evidence="1" type="ORF">AKJ51_00250</name>
</gene>
<dbReference type="EMBL" id="LHYE01000002">
    <property type="protein sequence ID" value="KXB07691.1"/>
    <property type="molecule type" value="Genomic_DNA"/>
</dbReference>
<organism evidence="1 2">
    <name type="scientific">candidate division MSBL1 archaeon SCGC-AAA382A20</name>
    <dbReference type="NCBI Taxonomy" id="1698280"/>
    <lineage>
        <taxon>Archaea</taxon>
        <taxon>Methanobacteriati</taxon>
        <taxon>Methanobacteriota</taxon>
        <taxon>candidate division MSBL1</taxon>
    </lineage>
</organism>
<comment type="caution">
    <text evidence="1">The sequence shown here is derived from an EMBL/GenBank/DDBJ whole genome shotgun (WGS) entry which is preliminary data.</text>
</comment>
<dbReference type="AlphaFoldDB" id="A0A133VMQ8"/>